<dbReference type="EMBL" id="DTHG01000032">
    <property type="protein sequence ID" value="HGW91439.1"/>
    <property type="molecule type" value="Genomic_DNA"/>
</dbReference>
<dbReference type="PANTHER" id="PTHR44360">
    <property type="entry name" value="DNAJ HOMOLOG SUBFAMILY B MEMBER 9"/>
    <property type="match status" value="1"/>
</dbReference>
<evidence type="ECO:0000313" key="4">
    <source>
        <dbReference type="EMBL" id="HGW91439.1"/>
    </source>
</evidence>
<feature type="domain" description="J" evidence="3">
    <location>
        <begin position="6"/>
        <end position="71"/>
    </location>
</feature>
<dbReference type="Pfam" id="PF00226">
    <property type="entry name" value="DnaJ"/>
    <property type="match status" value="1"/>
</dbReference>
<evidence type="ECO:0000256" key="2">
    <source>
        <dbReference type="SAM" id="Coils"/>
    </source>
</evidence>
<dbReference type="PANTHER" id="PTHR44360:SF1">
    <property type="entry name" value="DNAJ HOMOLOG SUBFAMILY B MEMBER 9"/>
    <property type="match status" value="1"/>
</dbReference>
<dbReference type="AlphaFoldDB" id="A0A7C4U7K2"/>
<dbReference type="SUPFAM" id="SSF46565">
    <property type="entry name" value="Chaperone J-domain"/>
    <property type="match status" value="1"/>
</dbReference>
<name>A0A7C4U7K2_UNCW3</name>
<dbReference type="GO" id="GO:0036503">
    <property type="term" value="P:ERAD pathway"/>
    <property type="evidence" value="ECO:0007669"/>
    <property type="project" value="TreeGrafter"/>
</dbReference>
<evidence type="ECO:0000259" key="3">
    <source>
        <dbReference type="PROSITE" id="PS50076"/>
    </source>
</evidence>
<keyword evidence="2" id="KW-0175">Coiled coil</keyword>
<sequence>MQNVKDYYKILGVSEDATPEEIKKRYYELAKIYHPDTSESPEKSEERFMEINEAYHILIDKEKRETYDYIRKYGNSNKRIWEKFERDVANIKEFTELLIEIQKYHFYKMASSSTGGGVGASAGAYIGYKVGGVWGAIAGGIIGGLLGLFGGSKVVDLVDNEKHKKLKYETTRKILEYVNNTPELQKPFAEYVFAKIFEKQGIMLPVANNNINRMASQDERYLLFLSYLENFGNFDEGITNILKGNVDDIKMIIQWAERFYKIIDEENKIEKQIHLKNEYIKLSEELQKLESAFIKNKNKISEIKERLRKIEEEYNNLF</sequence>
<accession>A0A7C4U7K2</accession>
<reference evidence="4" key="1">
    <citation type="journal article" date="2020" name="mSystems">
        <title>Genome- and Community-Level Interaction Insights into Carbon Utilization and Element Cycling Functions of Hydrothermarchaeota in Hydrothermal Sediment.</title>
        <authorList>
            <person name="Zhou Z."/>
            <person name="Liu Y."/>
            <person name="Xu W."/>
            <person name="Pan J."/>
            <person name="Luo Z.H."/>
            <person name="Li M."/>
        </authorList>
    </citation>
    <scope>NUCLEOTIDE SEQUENCE [LARGE SCALE GENOMIC DNA]</scope>
    <source>
        <strain evidence="4">SpSt-780</strain>
    </source>
</reference>
<keyword evidence="1" id="KW-0143">Chaperone</keyword>
<feature type="coiled-coil region" evidence="2">
    <location>
        <begin position="272"/>
        <end position="313"/>
    </location>
</feature>
<dbReference type="InterPro" id="IPR051948">
    <property type="entry name" value="Hsp70_co-chaperone_J-domain"/>
</dbReference>
<comment type="caution">
    <text evidence="4">The sequence shown here is derived from an EMBL/GenBank/DDBJ whole genome shotgun (WGS) entry which is preliminary data.</text>
</comment>
<gene>
    <name evidence="4" type="ORF">ENV67_02730</name>
</gene>
<dbReference type="GO" id="GO:0051087">
    <property type="term" value="F:protein-folding chaperone binding"/>
    <property type="evidence" value="ECO:0007669"/>
    <property type="project" value="TreeGrafter"/>
</dbReference>
<dbReference type="PROSITE" id="PS50076">
    <property type="entry name" value="DNAJ_2"/>
    <property type="match status" value="1"/>
</dbReference>
<dbReference type="Gene3D" id="1.10.287.110">
    <property type="entry name" value="DnaJ domain"/>
    <property type="match status" value="1"/>
</dbReference>
<organism evidence="4">
    <name type="scientific">candidate division WOR-3 bacterium</name>
    <dbReference type="NCBI Taxonomy" id="2052148"/>
    <lineage>
        <taxon>Bacteria</taxon>
        <taxon>Bacteria division WOR-3</taxon>
    </lineage>
</organism>
<dbReference type="InterPro" id="IPR036869">
    <property type="entry name" value="J_dom_sf"/>
</dbReference>
<dbReference type="PRINTS" id="PR00625">
    <property type="entry name" value="JDOMAIN"/>
</dbReference>
<dbReference type="InterPro" id="IPR001623">
    <property type="entry name" value="DnaJ_domain"/>
</dbReference>
<dbReference type="SMART" id="SM00271">
    <property type="entry name" value="DnaJ"/>
    <property type="match status" value="1"/>
</dbReference>
<evidence type="ECO:0000256" key="1">
    <source>
        <dbReference type="ARBA" id="ARBA00023186"/>
    </source>
</evidence>
<proteinExistence type="predicted"/>
<protein>
    <submittedName>
        <fullName evidence="4">J domain-containing protein</fullName>
    </submittedName>
</protein>
<dbReference type="CDD" id="cd06257">
    <property type="entry name" value="DnaJ"/>
    <property type="match status" value="1"/>
</dbReference>
<dbReference type="GO" id="GO:0051787">
    <property type="term" value="F:misfolded protein binding"/>
    <property type="evidence" value="ECO:0007669"/>
    <property type="project" value="TreeGrafter"/>
</dbReference>